<reference evidence="4" key="1">
    <citation type="submission" date="2010-07" db="EMBL/GenBank/DDBJ databases">
        <title>The genome sequence of Gaeumannomyces graminis var. tritici strain R3-111a-1.</title>
        <authorList>
            <consortium name="The Broad Institute Genome Sequencing Platform"/>
            <person name="Ma L.-J."/>
            <person name="Dead R."/>
            <person name="Young S."/>
            <person name="Zeng Q."/>
            <person name="Koehrsen M."/>
            <person name="Alvarado L."/>
            <person name="Berlin A."/>
            <person name="Chapman S.B."/>
            <person name="Chen Z."/>
            <person name="Freedman E."/>
            <person name="Gellesch M."/>
            <person name="Goldberg J."/>
            <person name="Griggs A."/>
            <person name="Gujja S."/>
            <person name="Heilman E.R."/>
            <person name="Heiman D."/>
            <person name="Hepburn T."/>
            <person name="Howarth C."/>
            <person name="Jen D."/>
            <person name="Larson L."/>
            <person name="Mehta T."/>
            <person name="Neiman D."/>
            <person name="Pearson M."/>
            <person name="Roberts A."/>
            <person name="Saif S."/>
            <person name="Shea T."/>
            <person name="Shenoy N."/>
            <person name="Sisk P."/>
            <person name="Stolte C."/>
            <person name="Sykes S."/>
            <person name="Walk T."/>
            <person name="White J."/>
            <person name="Yandava C."/>
            <person name="Haas B."/>
            <person name="Nusbaum C."/>
            <person name="Birren B."/>
        </authorList>
    </citation>
    <scope>NUCLEOTIDE SEQUENCE [LARGE SCALE GENOMIC DNA]</scope>
    <source>
        <strain evidence="4">R3-111a-1</strain>
    </source>
</reference>
<reference evidence="3" key="4">
    <citation type="journal article" date="2015" name="G3 (Bethesda)">
        <title>Genome sequences of three phytopathogenic species of the Magnaporthaceae family of fungi.</title>
        <authorList>
            <person name="Okagaki L.H."/>
            <person name="Nunes C.C."/>
            <person name="Sailsbery J."/>
            <person name="Clay B."/>
            <person name="Brown D."/>
            <person name="John T."/>
            <person name="Oh Y."/>
            <person name="Young N."/>
            <person name="Fitzgerald M."/>
            <person name="Haas B.J."/>
            <person name="Zeng Q."/>
            <person name="Young S."/>
            <person name="Adiconis X."/>
            <person name="Fan L."/>
            <person name="Levin J.Z."/>
            <person name="Mitchell T.K."/>
            <person name="Okubara P.A."/>
            <person name="Farman M.L."/>
            <person name="Kohn L.M."/>
            <person name="Birren B."/>
            <person name="Ma L.-J."/>
            <person name="Dean R.A."/>
        </authorList>
    </citation>
    <scope>NUCLEOTIDE SEQUENCE</scope>
    <source>
        <strain evidence="3">R3-111a-1</strain>
    </source>
</reference>
<dbReference type="EMBL" id="GL385511">
    <property type="protein sequence ID" value="EJT68366.1"/>
    <property type="molecule type" value="Genomic_DNA"/>
</dbReference>
<dbReference type="STRING" id="644352.J8TKU0"/>
<proteinExistence type="predicted"/>
<name>J8TKU0_GAET3</name>
<evidence type="ECO:0000259" key="1">
    <source>
        <dbReference type="Pfam" id="PF24626"/>
    </source>
</evidence>
<dbReference type="Pfam" id="PF24626">
    <property type="entry name" value="SH3_Tf2-1"/>
    <property type="match status" value="1"/>
</dbReference>
<organism evidence="2">
    <name type="scientific">Gaeumannomyces tritici (strain R3-111a-1)</name>
    <name type="common">Wheat and barley take-all root rot fungus</name>
    <name type="synonym">Gaeumannomyces graminis var. tritici</name>
    <dbReference type="NCBI Taxonomy" id="644352"/>
    <lineage>
        <taxon>Eukaryota</taxon>
        <taxon>Fungi</taxon>
        <taxon>Dikarya</taxon>
        <taxon>Ascomycota</taxon>
        <taxon>Pezizomycotina</taxon>
        <taxon>Sordariomycetes</taxon>
        <taxon>Sordariomycetidae</taxon>
        <taxon>Magnaporthales</taxon>
        <taxon>Magnaporthaceae</taxon>
        <taxon>Gaeumannomyces</taxon>
    </lineage>
</organism>
<dbReference type="RefSeq" id="XP_009230247.1">
    <property type="nucleotide sequence ID" value="XM_009231983.1"/>
</dbReference>
<protein>
    <recommendedName>
        <fullName evidence="1">Tf2-1-like SH3-like domain-containing protein</fullName>
    </recommendedName>
</protein>
<dbReference type="Proteomes" id="UP000006039">
    <property type="component" value="Unassembled WGS sequence"/>
</dbReference>
<feature type="non-terminal residue" evidence="2">
    <location>
        <position position="132"/>
    </location>
</feature>
<keyword evidence="4" id="KW-1185">Reference proteome</keyword>
<evidence type="ECO:0000313" key="3">
    <source>
        <dbReference type="EnsemblFungi" id="EJT68366"/>
    </source>
</evidence>
<reference evidence="3" key="5">
    <citation type="submission" date="2018-04" db="UniProtKB">
        <authorList>
            <consortium name="EnsemblFungi"/>
        </authorList>
    </citation>
    <scope>IDENTIFICATION</scope>
    <source>
        <strain evidence="3">R3-111a-1</strain>
    </source>
</reference>
<sequence length="132" mass="15627">MYKKYYNKSKTPVPFGVSDWVLLSTANIKIKRPLKKLSNKWLKPFQVLKIIGLTGLAFRLKLPVNYRIYNVFPANLLRAFKKRPGEKPKNKKPKIEKKKGISFEVKALLKYKGLLRKRKYLVKWINYNKSEN</sequence>
<dbReference type="EnsemblFungi" id="EJT68366">
    <property type="protein sequence ID" value="EJT68366"/>
    <property type="gene ID" value="GGTG_14056"/>
</dbReference>
<dbReference type="GeneID" id="20354514"/>
<feature type="domain" description="Tf2-1-like SH3-like" evidence="1">
    <location>
        <begin position="19"/>
        <end position="80"/>
    </location>
</feature>
<dbReference type="InterPro" id="IPR056924">
    <property type="entry name" value="SH3_Tf2-1"/>
</dbReference>
<dbReference type="AlphaFoldDB" id="J8TKU0"/>
<dbReference type="VEuPathDB" id="FungiDB:GGTG_14056"/>
<dbReference type="OrthoDB" id="4850684at2759"/>
<accession>J8TKU0</accession>
<gene>
    <name evidence="3" type="primary">20354514</name>
    <name evidence="2" type="ORF">GGTG_14056</name>
</gene>
<reference evidence="2" key="3">
    <citation type="submission" date="2010-09" db="EMBL/GenBank/DDBJ databases">
        <title>Annotation of Gaeumannomyces graminis var. tritici R3-111a-1.</title>
        <authorList>
            <consortium name="The Broad Institute Genome Sequencing Platform"/>
            <person name="Ma L.-J."/>
            <person name="Dead R."/>
            <person name="Young S.K."/>
            <person name="Zeng Q."/>
            <person name="Gargeya S."/>
            <person name="Fitzgerald M."/>
            <person name="Haas B."/>
            <person name="Abouelleil A."/>
            <person name="Alvarado L."/>
            <person name="Arachchi H.M."/>
            <person name="Berlin A."/>
            <person name="Brown A."/>
            <person name="Chapman S.B."/>
            <person name="Chen Z."/>
            <person name="Dunbar C."/>
            <person name="Freedman E."/>
            <person name="Gearin G."/>
            <person name="Gellesch M."/>
            <person name="Goldberg J."/>
            <person name="Griggs A."/>
            <person name="Gujja S."/>
            <person name="Heiman D."/>
            <person name="Howarth C."/>
            <person name="Larson L."/>
            <person name="Lui A."/>
            <person name="MacDonald P.J.P."/>
            <person name="Mehta T."/>
            <person name="Montmayeur A."/>
            <person name="Murphy C."/>
            <person name="Neiman D."/>
            <person name="Pearson M."/>
            <person name="Priest M."/>
            <person name="Roberts A."/>
            <person name="Saif S."/>
            <person name="Shea T."/>
            <person name="Shenoy N."/>
            <person name="Sisk P."/>
            <person name="Stolte C."/>
            <person name="Sykes S."/>
            <person name="Yandava C."/>
            <person name="Wortman J."/>
            <person name="Nusbaum C."/>
            <person name="Birren B."/>
        </authorList>
    </citation>
    <scope>NUCLEOTIDE SEQUENCE</scope>
    <source>
        <strain evidence="2">R3-111a-1</strain>
    </source>
</reference>
<evidence type="ECO:0000313" key="4">
    <source>
        <dbReference type="Proteomes" id="UP000006039"/>
    </source>
</evidence>
<reference evidence="2" key="2">
    <citation type="submission" date="2010-07" db="EMBL/GenBank/DDBJ databases">
        <authorList>
            <consortium name="The Broad Institute Genome Sequencing Platform"/>
            <consortium name="Broad Institute Genome Sequencing Center for Infectious Disease"/>
            <person name="Ma L.-J."/>
            <person name="Dead R."/>
            <person name="Young S."/>
            <person name="Zeng Q."/>
            <person name="Koehrsen M."/>
            <person name="Alvarado L."/>
            <person name="Berlin A."/>
            <person name="Chapman S.B."/>
            <person name="Chen Z."/>
            <person name="Freedman E."/>
            <person name="Gellesch M."/>
            <person name="Goldberg J."/>
            <person name="Griggs A."/>
            <person name="Gujja S."/>
            <person name="Heilman E.R."/>
            <person name="Heiman D."/>
            <person name="Hepburn T."/>
            <person name="Howarth C."/>
            <person name="Jen D."/>
            <person name="Larson L."/>
            <person name="Mehta T."/>
            <person name="Neiman D."/>
            <person name="Pearson M."/>
            <person name="Roberts A."/>
            <person name="Saif S."/>
            <person name="Shea T."/>
            <person name="Shenoy N."/>
            <person name="Sisk P."/>
            <person name="Stolte C."/>
            <person name="Sykes S."/>
            <person name="Walk T."/>
            <person name="White J."/>
            <person name="Yandava C."/>
            <person name="Haas B."/>
            <person name="Nusbaum C."/>
            <person name="Birren B."/>
        </authorList>
    </citation>
    <scope>NUCLEOTIDE SEQUENCE</scope>
    <source>
        <strain evidence="2">R3-111a-1</strain>
    </source>
</reference>
<evidence type="ECO:0000313" key="2">
    <source>
        <dbReference type="EMBL" id="EJT68366.1"/>
    </source>
</evidence>